<keyword evidence="1" id="KW-0812">Transmembrane</keyword>
<evidence type="ECO:0000313" key="3">
    <source>
        <dbReference type="Proteomes" id="UP001614394"/>
    </source>
</evidence>
<keyword evidence="1" id="KW-1133">Transmembrane helix</keyword>
<keyword evidence="3" id="KW-1185">Reference proteome</keyword>
<evidence type="ECO:0000256" key="1">
    <source>
        <dbReference type="SAM" id="Phobius"/>
    </source>
</evidence>
<accession>A0ABW8C3T4</accession>
<comment type="caution">
    <text evidence="2">The sequence shown here is derived from an EMBL/GenBank/DDBJ whole genome shotgun (WGS) entry which is preliminary data.</text>
</comment>
<dbReference type="RefSeq" id="WP_399644936.1">
    <property type="nucleotide sequence ID" value="NZ_JBITYG010000002.1"/>
</dbReference>
<dbReference type="Proteomes" id="UP001614394">
    <property type="component" value="Unassembled WGS sequence"/>
</dbReference>
<gene>
    <name evidence="2" type="ORF">ACIGXA_06125</name>
</gene>
<organism evidence="2 3">
    <name type="scientific">Streptomyces fildesensis</name>
    <dbReference type="NCBI Taxonomy" id="375757"/>
    <lineage>
        <taxon>Bacteria</taxon>
        <taxon>Bacillati</taxon>
        <taxon>Actinomycetota</taxon>
        <taxon>Actinomycetes</taxon>
        <taxon>Kitasatosporales</taxon>
        <taxon>Streptomycetaceae</taxon>
        <taxon>Streptomyces</taxon>
    </lineage>
</organism>
<name>A0ABW8C3T4_9ACTN</name>
<protein>
    <submittedName>
        <fullName evidence="2">Uncharacterized protein</fullName>
    </submittedName>
</protein>
<reference evidence="2 3" key="1">
    <citation type="submission" date="2024-10" db="EMBL/GenBank/DDBJ databases">
        <title>The Natural Products Discovery Center: Release of the First 8490 Sequenced Strains for Exploring Actinobacteria Biosynthetic Diversity.</title>
        <authorList>
            <person name="Kalkreuter E."/>
            <person name="Kautsar S.A."/>
            <person name="Yang D."/>
            <person name="Bader C.D."/>
            <person name="Teijaro C.N."/>
            <person name="Fluegel L."/>
            <person name="Davis C.M."/>
            <person name="Simpson J.R."/>
            <person name="Lauterbach L."/>
            <person name="Steele A.D."/>
            <person name="Gui C."/>
            <person name="Meng S."/>
            <person name="Li G."/>
            <person name="Viehrig K."/>
            <person name="Ye F."/>
            <person name="Su P."/>
            <person name="Kiefer A.F."/>
            <person name="Nichols A."/>
            <person name="Cepeda A.J."/>
            <person name="Yan W."/>
            <person name="Fan B."/>
            <person name="Jiang Y."/>
            <person name="Adhikari A."/>
            <person name="Zheng C.-J."/>
            <person name="Schuster L."/>
            <person name="Cowan T.M."/>
            <person name="Smanski M.J."/>
            <person name="Chevrette M.G."/>
            <person name="De Carvalho L.P.S."/>
            <person name="Shen B."/>
        </authorList>
    </citation>
    <scope>NUCLEOTIDE SEQUENCE [LARGE SCALE GENOMIC DNA]</scope>
    <source>
        <strain evidence="2 3">NPDC053399</strain>
    </source>
</reference>
<dbReference type="EMBL" id="JBITYG010000002">
    <property type="protein sequence ID" value="MFI9100081.1"/>
    <property type="molecule type" value="Genomic_DNA"/>
</dbReference>
<sequence length="77" mass="8593">MPIHRHTDQQTCEHRHQPHRGFRLRGALVLLLAVAILGAELAPRIHIDIALPAPTLPALIAAELIRRFVGAFLTKDH</sequence>
<feature type="transmembrane region" description="Helical" evidence="1">
    <location>
        <begin position="21"/>
        <end position="39"/>
    </location>
</feature>
<evidence type="ECO:0000313" key="2">
    <source>
        <dbReference type="EMBL" id="MFI9100081.1"/>
    </source>
</evidence>
<proteinExistence type="predicted"/>
<keyword evidence="1" id="KW-0472">Membrane</keyword>